<accession>A0AAW7QCZ2</accession>
<evidence type="ECO:0008006" key="4">
    <source>
        <dbReference type="Google" id="ProtNLM"/>
    </source>
</evidence>
<comment type="caution">
    <text evidence="2">The sequence shown here is derived from an EMBL/GenBank/DDBJ whole genome shotgun (WGS) entry which is preliminary data.</text>
</comment>
<keyword evidence="1" id="KW-0812">Transmembrane</keyword>
<dbReference type="AlphaFoldDB" id="A0AAW7QCZ2"/>
<gene>
    <name evidence="2" type="ORF">PJV93_08090</name>
</gene>
<feature type="transmembrane region" description="Helical" evidence="1">
    <location>
        <begin position="97"/>
        <end position="122"/>
    </location>
</feature>
<name>A0AAW7QCZ2_9BACT</name>
<feature type="transmembrane region" description="Helical" evidence="1">
    <location>
        <begin position="71"/>
        <end position="91"/>
    </location>
</feature>
<keyword evidence="1" id="KW-0472">Membrane</keyword>
<feature type="transmembrane region" description="Helical" evidence="1">
    <location>
        <begin position="12"/>
        <end position="30"/>
    </location>
</feature>
<reference evidence="2" key="2">
    <citation type="submission" date="2023-01" db="EMBL/GenBank/DDBJ databases">
        <authorList>
            <person name="Uljanovas D."/>
        </authorList>
    </citation>
    <scope>NUCLEOTIDE SEQUENCE</scope>
    <source>
        <strain evidence="2">S41</strain>
    </source>
</reference>
<reference evidence="2" key="1">
    <citation type="journal article" date="2023" name="Microorganisms">
        <title>Genomic Characterization of Arcobacter butzleri Strains Isolated from Various Sources in Lithuania.</title>
        <authorList>
            <person name="Uljanovas D."/>
            <person name="Golz G."/>
            <person name="Fleischmann S."/>
            <person name="Kudirkiene E."/>
            <person name="Kasetiene N."/>
            <person name="Grineviciene A."/>
            <person name="Tamuleviciene E."/>
            <person name="Aksomaitiene J."/>
            <person name="Alter T."/>
            <person name="Malakauskas M."/>
        </authorList>
    </citation>
    <scope>NUCLEOTIDE SEQUENCE</scope>
    <source>
        <strain evidence="2">S41</strain>
    </source>
</reference>
<evidence type="ECO:0000313" key="2">
    <source>
        <dbReference type="EMBL" id="MDN5123867.1"/>
    </source>
</evidence>
<evidence type="ECO:0000313" key="3">
    <source>
        <dbReference type="Proteomes" id="UP001170364"/>
    </source>
</evidence>
<evidence type="ECO:0000256" key="1">
    <source>
        <dbReference type="SAM" id="Phobius"/>
    </source>
</evidence>
<feature type="transmembrane region" description="Helical" evidence="1">
    <location>
        <begin position="36"/>
        <end position="59"/>
    </location>
</feature>
<dbReference type="RefSeq" id="WP_301370710.1">
    <property type="nucleotide sequence ID" value="NZ_JAQJJF010000006.1"/>
</dbReference>
<keyword evidence="1" id="KW-1133">Transmembrane helix</keyword>
<organism evidence="2 3">
    <name type="scientific">Aliarcobacter butzleri</name>
    <dbReference type="NCBI Taxonomy" id="28197"/>
    <lineage>
        <taxon>Bacteria</taxon>
        <taxon>Pseudomonadati</taxon>
        <taxon>Campylobacterota</taxon>
        <taxon>Epsilonproteobacteria</taxon>
        <taxon>Campylobacterales</taxon>
        <taxon>Arcobacteraceae</taxon>
        <taxon>Aliarcobacter</taxon>
    </lineage>
</organism>
<dbReference type="EMBL" id="JAQJJG010000008">
    <property type="protein sequence ID" value="MDN5123867.1"/>
    <property type="molecule type" value="Genomic_DNA"/>
</dbReference>
<protein>
    <recommendedName>
        <fullName evidence="4">DUF805 domain-containing protein</fullName>
    </recommendedName>
</protein>
<proteinExistence type="predicted"/>
<sequence length="129" mass="14622">MNKTEHERGSKIINAYIAFVLSLLLAITFENDSIKYSVYIISLITISLPSLIAINFLDYIIRVKQKRKNSIFRGLAAFLGFIPSLIAIILFVASFSIIASIIFTILILFWIIILDIVTYIGFKDESNDI</sequence>
<dbReference type="Proteomes" id="UP001170364">
    <property type="component" value="Unassembled WGS sequence"/>
</dbReference>